<dbReference type="RefSeq" id="WP_044754744.1">
    <property type="nucleotide sequence ID" value="NZ_CEEK01000065.1"/>
</dbReference>
<evidence type="ECO:0000313" key="1">
    <source>
        <dbReference type="EMBL" id="CYV86860.1"/>
    </source>
</evidence>
<proteinExistence type="predicted"/>
<sequence length="172" mass="20046">MSYFIRMIAKQKWEKISEMDLSSIPDDVPSDFFTSEFRTQNNTLSVWKVEELSDESICKVAKALASSRDKIDRLDLIFLDEEKLRRNCIQLEHSPEAADTPFEELKEHHYDLVNLNYNSIGNIISCALEIYQADSDNSRRITRSDVKRLLQDAITNNEIKKEKLKTTLQKDL</sequence>
<protein>
    <recommendedName>
        <fullName evidence="3">EF-hand domain-containing protein</fullName>
    </recommendedName>
</protein>
<evidence type="ECO:0008006" key="3">
    <source>
        <dbReference type="Google" id="ProtNLM"/>
    </source>
</evidence>
<dbReference type="AlphaFoldDB" id="A0A0Z8LA11"/>
<name>A0A0Z8LA11_STRSU</name>
<dbReference type="EMBL" id="FIIR01000011">
    <property type="protein sequence ID" value="CYV86860.1"/>
    <property type="molecule type" value="Genomic_DNA"/>
</dbReference>
<organism evidence="1 2">
    <name type="scientific">Streptococcus suis</name>
    <dbReference type="NCBI Taxonomy" id="1307"/>
    <lineage>
        <taxon>Bacteria</taxon>
        <taxon>Bacillati</taxon>
        <taxon>Bacillota</taxon>
        <taxon>Bacilli</taxon>
        <taxon>Lactobacillales</taxon>
        <taxon>Streptococcaceae</taxon>
        <taxon>Streptococcus</taxon>
    </lineage>
</organism>
<evidence type="ECO:0000313" key="2">
    <source>
        <dbReference type="Proteomes" id="UP000069831"/>
    </source>
</evidence>
<reference evidence="1 2" key="1">
    <citation type="submission" date="2016-02" db="EMBL/GenBank/DDBJ databases">
        <authorList>
            <consortium name="Pathogen Informatics"/>
        </authorList>
    </citation>
    <scope>NUCLEOTIDE SEQUENCE [LARGE SCALE GENOMIC DNA]</scope>
    <source>
        <strain evidence="1 2">LSS95</strain>
    </source>
</reference>
<gene>
    <name evidence="1" type="ORF">ERS132457_01162</name>
</gene>
<dbReference type="InterPro" id="IPR018247">
    <property type="entry name" value="EF_Hand_1_Ca_BS"/>
</dbReference>
<dbReference type="Proteomes" id="UP000069831">
    <property type="component" value="Unassembled WGS sequence"/>
</dbReference>
<dbReference type="PROSITE" id="PS00018">
    <property type="entry name" value="EF_HAND_1"/>
    <property type="match status" value="1"/>
</dbReference>
<accession>A0A0Z8LA11</accession>